<dbReference type="GO" id="GO:0006289">
    <property type="term" value="P:nucleotide-excision repair"/>
    <property type="evidence" value="ECO:0007669"/>
    <property type="project" value="InterPro"/>
</dbReference>
<dbReference type="CDD" id="cd06127">
    <property type="entry name" value="DEDDh"/>
    <property type="match status" value="1"/>
</dbReference>
<name>A0A5M6CD01_9BACT</name>
<dbReference type="InterPro" id="IPR036397">
    <property type="entry name" value="RNaseH_sf"/>
</dbReference>
<evidence type="ECO:0000313" key="4">
    <source>
        <dbReference type="EMBL" id="KAA5532330.1"/>
    </source>
</evidence>
<dbReference type="SUPFAM" id="SSF82771">
    <property type="entry name" value="GIY-YIG endonuclease"/>
    <property type="match status" value="1"/>
</dbReference>
<dbReference type="SMART" id="SM00479">
    <property type="entry name" value="EXOIII"/>
    <property type="match status" value="1"/>
</dbReference>
<dbReference type="InterPro" id="IPR000305">
    <property type="entry name" value="GIY-YIG_endonuc"/>
</dbReference>
<dbReference type="GO" id="GO:0045004">
    <property type="term" value="P:DNA replication proofreading"/>
    <property type="evidence" value="ECO:0007669"/>
    <property type="project" value="TreeGrafter"/>
</dbReference>
<dbReference type="CDD" id="cd10434">
    <property type="entry name" value="GIY-YIG_UvrC_Cho"/>
    <property type="match status" value="1"/>
</dbReference>
<dbReference type="PANTHER" id="PTHR30231:SF37">
    <property type="entry name" value="EXODEOXYRIBONUCLEASE 10"/>
    <property type="match status" value="1"/>
</dbReference>
<evidence type="ECO:0000313" key="5">
    <source>
        <dbReference type="Proteomes" id="UP000323632"/>
    </source>
</evidence>
<gene>
    <name evidence="4" type="ORF">F0919_16175</name>
</gene>
<dbReference type="GO" id="GO:0008408">
    <property type="term" value="F:3'-5' exonuclease activity"/>
    <property type="evidence" value="ECO:0007669"/>
    <property type="project" value="TreeGrafter"/>
</dbReference>
<dbReference type="Gene3D" id="3.30.420.10">
    <property type="entry name" value="Ribonuclease H-like superfamily/Ribonuclease H"/>
    <property type="match status" value="1"/>
</dbReference>
<keyword evidence="5" id="KW-1185">Reference proteome</keyword>
<dbReference type="Pfam" id="PF00929">
    <property type="entry name" value="RNase_T"/>
    <property type="match status" value="1"/>
</dbReference>
<dbReference type="InterPro" id="IPR006054">
    <property type="entry name" value="DnaQ"/>
</dbReference>
<dbReference type="RefSeq" id="WP_150033833.1">
    <property type="nucleotide sequence ID" value="NZ_VWSH01000004.1"/>
</dbReference>
<dbReference type="SMART" id="SM00465">
    <property type="entry name" value="GIYc"/>
    <property type="match status" value="1"/>
</dbReference>
<accession>A0A5M6CD01</accession>
<dbReference type="AlphaFoldDB" id="A0A5M6CD01"/>
<organism evidence="4 5">
    <name type="scientific">Taibaiella lutea</name>
    <dbReference type="NCBI Taxonomy" id="2608001"/>
    <lineage>
        <taxon>Bacteria</taxon>
        <taxon>Pseudomonadati</taxon>
        <taxon>Bacteroidota</taxon>
        <taxon>Chitinophagia</taxon>
        <taxon>Chitinophagales</taxon>
        <taxon>Chitinophagaceae</taxon>
        <taxon>Taibaiella</taxon>
    </lineage>
</organism>
<dbReference type="GO" id="GO:0003677">
    <property type="term" value="F:DNA binding"/>
    <property type="evidence" value="ECO:0007669"/>
    <property type="project" value="InterPro"/>
</dbReference>
<protein>
    <submittedName>
        <fullName evidence="4">DNA polymerase III subunit epsilon</fullName>
    </submittedName>
</protein>
<dbReference type="FunFam" id="3.30.420.10:FF:000045">
    <property type="entry name" value="3'-5' exonuclease DinG"/>
    <property type="match status" value="1"/>
</dbReference>
<dbReference type="SUPFAM" id="SSF53098">
    <property type="entry name" value="Ribonuclease H-like"/>
    <property type="match status" value="1"/>
</dbReference>
<dbReference type="InterPro" id="IPR013520">
    <property type="entry name" value="Ribonucl_H"/>
</dbReference>
<evidence type="ECO:0000256" key="1">
    <source>
        <dbReference type="ARBA" id="ARBA00025483"/>
    </source>
</evidence>
<dbReference type="InterPro" id="IPR047296">
    <property type="entry name" value="GIY-YIG_UvrC_Cho"/>
</dbReference>
<dbReference type="PROSITE" id="PS50164">
    <property type="entry name" value="GIY_YIG"/>
    <property type="match status" value="1"/>
</dbReference>
<reference evidence="4 5" key="1">
    <citation type="submission" date="2019-09" db="EMBL/GenBank/DDBJ databases">
        <title>Genome sequence and assembly of Taibaiella sp.</title>
        <authorList>
            <person name="Chhetri G."/>
        </authorList>
    </citation>
    <scope>NUCLEOTIDE SEQUENCE [LARGE SCALE GENOMIC DNA]</scope>
    <source>
        <strain evidence="4 5">KVB11</strain>
    </source>
</reference>
<dbReference type="GO" id="GO:0003887">
    <property type="term" value="F:DNA-directed DNA polymerase activity"/>
    <property type="evidence" value="ECO:0007669"/>
    <property type="project" value="InterPro"/>
</dbReference>
<dbReference type="Pfam" id="PF01541">
    <property type="entry name" value="GIY-YIG"/>
    <property type="match status" value="1"/>
</dbReference>
<dbReference type="Proteomes" id="UP000323632">
    <property type="component" value="Unassembled WGS sequence"/>
</dbReference>
<proteinExistence type="predicted"/>
<dbReference type="NCBIfam" id="TIGR00573">
    <property type="entry name" value="dnaq"/>
    <property type="match status" value="1"/>
</dbReference>
<comment type="function">
    <text evidence="1">DNA polymerase III is a complex, multichain enzyme responsible for most of the replicative synthesis in bacteria. The epsilon subunit contain the editing function and is a proofreading 3'-5' exonuclease.</text>
</comment>
<dbReference type="InterPro" id="IPR012337">
    <property type="entry name" value="RNaseH-like_sf"/>
</dbReference>
<dbReference type="InterPro" id="IPR035901">
    <property type="entry name" value="GIY-YIG_endonuc_sf"/>
</dbReference>
<dbReference type="GO" id="GO:0005829">
    <property type="term" value="C:cytosol"/>
    <property type="evidence" value="ECO:0007669"/>
    <property type="project" value="TreeGrafter"/>
</dbReference>
<feature type="domain" description="GIY-YIG" evidence="3">
    <location>
        <begin position="197"/>
        <end position="275"/>
    </location>
</feature>
<dbReference type="Gene3D" id="3.40.1440.10">
    <property type="entry name" value="GIY-YIG endonuclease"/>
    <property type="match status" value="1"/>
</dbReference>
<evidence type="ECO:0000259" key="3">
    <source>
        <dbReference type="PROSITE" id="PS50164"/>
    </source>
</evidence>
<sequence length="466" mass="53294">MEYAIVDIETTGGYASGAGITEIAVYIHNGEKVIDQFETLINPHQYIPLPIQMLTGIDNDMVDGKPTFEEIAATLFNLLDGRIFVAHSVNFDYSFIRHHFEKAGYKFNASKLCTVRMSRKIKPGLTSYSLSKLCASLKIPLYNNHRAGGDAAATTLLFEKLLEWDSEGVIAGMLKKNSKEQLLPPHLPKDDFEVLPSVPGVYYFKNREGKVVYVGKANDLRKRVLSHFTGNNALPQRQHFLRDIHAISFEKCGTELMAFLLEAIEIARLWPVYNRAMKRRIVNFGLYAYEDLNGFMRLAIGKQGNHQLALHEFTTEIEGRNLLHKLVRNFNLCPELCGITDCRHDSMLSDDAENPDCWASYGAIRYNEQVRLALNQVEQYLPSFIIKDKGRHEQEQSCIWVEKGKFYGMGYIDAYSDIHSLEDIKSSLKPYKVNHYMLQLIYNYAEKYPYKVMQIRNEDLAAAQGF</sequence>
<dbReference type="PANTHER" id="PTHR30231">
    <property type="entry name" value="DNA POLYMERASE III SUBUNIT EPSILON"/>
    <property type="match status" value="1"/>
</dbReference>
<dbReference type="EMBL" id="VWSH01000004">
    <property type="protein sequence ID" value="KAA5532330.1"/>
    <property type="molecule type" value="Genomic_DNA"/>
</dbReference>
<evidence type="ECO:0000256" key="2">
    <source>
        <dbReference type="ARBA" id="ARBA00026073"/>
    </source>
</evidence>
<comment type="caution">
    <text evidence="4">The sequence shown here is derived from an EMBL/GenBank/DDBJ whole genome shotgun (WGS) entry which is preliminary data.</text>
</comment>
<comment type="subunit">
    <text evidence="2">DNA polymerase III contains a core (composed of alpha, epsilon and theta chains) that associates with a tau subunit. This core dimerizes to form the POLIII' complex. PolIII' associates with the gamma complex (composed of gamma, delta, delta', psi and chi chains) and with the beta chain to form the complete DNA polymerase III complex.</text>
</comment>